<organism evidence="1 2">
    <name type="scientific">Plectus sambesii</name>
    <dbReference type="NCBI Taxonomy" id="2011161"/>
    <lineage>
        <taxon>Eukaryota</taxon>
        <taxon>Metazoa</taxon>
        <taxon>Ecdysozoa</taxon>
        <taxon>Nematoda</taxon>
        <taxon>Chromadorea</taxon>
        <taxon>Plectida</taxon>
        <taxon>Plectina</taxon>
        <taxon>Plectoidea</taxon>
        <taxon>Plectidae</taxon>
        <taxon>Plectus</taxon>
    </lineage>
</organism>
<proteinExistence type="predicted"/>
<dbReference type="AlphaFoldDB" id="A0A914X728"/>
<sequence>MVCVVRHFDKDFGEFVELYKAHDFFLPSAGSKFEFFLTDEVNAKKSHSFYSKISLEDRRSLPPSPISSVRTSSQIPLTLLECDRLVTNESLPLATEPSESQLSIATSRDFFCDTTQASMDGGQSVPDYSHEDEFRAQSLTVEAVAQVRKNHLKRDTEPLPSALTELNLIDILIISNNQDVIAVDKDSATDQQRQKFLNIMATHLAVNCADQYHPTASERRRFALRFCTEFPNLGFNLAELTNTQGRGSFDNKCLTVYKRNKRHGLTNSSKTPTSKKRREEVAGELTKEEAEDALARIQYGTVYGEELRDLFIKTRAYRYDYIKGVTDERGTATMVLANHRILAERNDFVKIDYEFLVQLEYPRSQLRDFASLWESTYAPRLLSLALCEKYRKWMGAYGVPISAAVLESGDIGQMEKSEIPLLGFLAMFPLLHGRGQKADKCASENIFIDFKGSYDCAEVLEEIRRRKLTQLVLVKLGAGMGKYYVRVDDDLVEVKGNFTAGLQLLIQLHFVLRLNYDTRCLGAFRIFEHCYGLETKLKYSMNSVYVQLFDERKGCIVKKERIALEVDETLQGLIATFFSRFEKEQNMVCVVRSFDKDFGEFVELYESHDSFLPSAGSKFEFFLTDEVNAKKAHSFFTKISLEDRCSLPTSLIQSARTPSHIPLALPKCEIFVTSESLPPAAEQRESQLSCTMKEDLLCETYSSQASTDGRQSVPAYSNEEDFRTESLAAVRKKQFECDPEPPSTSLNELNLMEILIKSNNQDLITVEKGSATDKHRQKLLNIMANHLAVNCAKQYHPTASERRRFAHRFCTEFPNLSFNLAELTNTQGRGSFDNKCLTVYKRNKRDGLTSSNKRPMKRLKAKDSLAQNSPIEMKFDINNHE</sequence>
<name>A0A914X728_9BILA</name>
<reference evidence="2" key="1">
    <citation type="submission" date="2022-11" db="UniProtKB">
        <authorList>
            <consortium name="WormBaseParasite"/>
        </authorList>
    </citation>
    <scope>IDENTIFICATION</scope>
</reference>
<keyword evidence="1" id="KW-1185">Reference proteome</keyword>
<evidence type="ECO:0000313" key="2">
    <source>
        <dbReference type="WBParaSite" id="PSAMB.scaffold668size44205.g7883.t1"/>
    </source>
</evidence>
<dbReference type="WBParaSite" id="PSAMB.scaffold668size44205.g7883.t1">
    <property type="protein sequence ID" value="PSAMB.scaffold668size44205.g7883.t1"/>
    <property type="gene ID" value="PSAMB.scaffold668size44205.g7883"/>
</dbReference>
<dbReference type="Proteomes" id="UP000887566">
    <property type="component" value="Unplaced"/>
</dbReference>
<accession>A0A914X728</accession>
<protein>
    <submittedName>
        <fullName evidence="2">R3H domain-containing protein</fullName>
    </submittedName>
</protein>
<evidence type="ECO:0000313" key="1">
    <source>
        <dbReference type="Proteomes" id="UP000887566"/>
    </source>
</evidence>